<accession>A0A3B1D0T3</accession>
<reference evidence="1" key="1">
    <citation type="submission" date="2018-06" db="EMBL/GenBank/DDBJ databases">
        <authorList>
            <person name="Zhirakovskaya E."/>
        </authorList>
    </citation>
    <scope>NUCLEOTIDE SEQUENCE</scope>
</reference>
<name>A0A3B1D0T3_9ZZZZ</name>
<gene>
    <name evidence="1" type="ORF">MNBD_NITROSPINAE04-1288</name>
</gene>
<dbReference type="AlphaFoldDB" id="A0A3B1D0T3"/>
<evidence type="ECO:0000313" key="1">
    <source>
        <dbReference type="EMBL" id="VAX22337.1"/>
    </source>
</evidence>
<dbReference type="EMBL" id="UOGA01000222">
    <property type="protein sequence ID" value="VAX22337.1"/>
    <property type="molecule type" value="Genomic_DNA"/>
</dbReference>
<evidence type="ECO:0008006" key="2">
    <source>
        <dbReference type="Google" id="ProtNLM"/>
    </source>
</evidence>
<proteinExistence type="predicted"/>
<sequence length="130" mass="15100">MAAIIIYFDTSSLNRLNNDSNKEIIIKALRSSRFQTVISAMNIAELSLTSDKTQRTNLLRMAHKLRKKHLPLAWPEDLLRNDLDRFVGRRMKRKIVLDDKYKGINIGLKHPELIGDIELEEVLNWKDSSI</sequence>
<protein>
    <recommendedName>
        <fullName evidence="2">PIN domain-containing protein</fullName>
    </recommendedName>
</protein>
<organism evidence="1">
    <name type="scientific">hydrothermal vent metagenome</name>
    <dbReference type="NCBI Taxonomy" id="652676"/>
    <lineage>
        <taxon>unclassified sequences</taxon>
        <taxon>metagenomes</taxon>
        <taxon>ecological metagenomes</taxon>
    </lineage>
</organism>